<dbReference type="GO" id="GO:0016491">
    <property type="term" value="F:oxidoreductase activity"/>
    <property type="evidence" value="ECO:0007669"/>
    <property type="project" value="InterPro"/>
</dbReference>
<dbReference type="InterPro" id="IPR038876">
    <property type="entry name" value="ENOX"/>
</dbReference>
<sequence>MDSASDIYTDLNQGNYAMMSSFTRKPAHWMFNGKNCSAVPETTLSVSPTPVALGIIPGENTVMTPHSYMSLTNDPNFNSYPINYHQQVVISPNFNLFVPIILSNAVLTPPPAGTKINYSPKPNGCQTVFVGGLPEKITESIIKEAFEKCGEINSIRMNSKRFCHVRFTDMKSVEHALLLSDYQIKIDNKDDPAYNGKFNVNYAVCHEDQYNFKCRQRQVKRLWRHYEKSVSAPPMPNFSEHEAASVNEKLRNAETFKEAVPVLTTWLEKGECSKINCGTFYSTLQNTYNHVKRLANEKSKCEEEVKKARENYDEQTRRIQSELLLIKKVYAAAKIQKNWDMFSKSQRRHIEDWKKETMNLSTALLTSRVEEDMDLDLDEDRSCCEKISYVDNYTQCAPDQGRS</sequence>
<organism evidence="5 6">
    <name type="scientific">Trichonephila clavata</name>
    <name type="common">Joro spider</name>
    <name type="synonym">Nephila clavata</name>
    <dbReference type="NCBI Taxonomy" id="2740835"/>
    <lineage>
        <taxon>Eukaryota</taxon>
        <taxon>Metazoa</taxon>
        <taxon>Ecdysozoa</taxon>
        <taxon>Arthropoda</taxon>
        <taxon>Chelicerata</taxon>
        <taxon>Arachnida</taxon>
        <taxon>Araneae</taxon>
        <taxon>Araneomorphae</taxon>
        <taxon>Entelegynae</taxon>
        <taxon>Araneoidea</taxon>
        <taxon>Nephilidae</taxon>
        <taxon>Trichonephila</taxon>
    </lineage>
</organism>
<dbReference type="GO" id="GO:0009897">
    <property type="term" value="C:external side of plasma membrane"/>
    <property type="evidence" value="ECO:0007669"/>
    <property type="project" value="InterPro"/>
</dbReference>
<dbReference type="OrthoDB" id="6435563at2759"/>
<dbReference type="PANTHER" id="PTHR16001:SF4">
    <property type="entry name" value="ECTO-NOX DISULFIDE-THIOL EXCHANGER 1-LIKE PROTEIN"/>
    <property type="match status" value="1"/>
</dbReference>
<evidence type="ECO:0000313" key="5">
    <source>
        <dbReference type="EMBL" id="GFR03023.1"/>
    </source>
</evidence>
<evidence type="ECO:0000256" key="1">
    <source>
        <dbReference type="ARBA" id="ARBA00022884"/>
    </source>
</evidence>
<evidence type="ECO:0000256" key="2">
    <source>
        <dbReference type="PROSITE-ProRule" id="PRU00176"/>
    </source>
</evidence>
<dbReference type="Proteomes" id="UP000887116">
    <property type="component" value="Unassembled WGS sequence"/>
</dbReference>
<dbReference type="InterPro" id="IPR035979">
    <property type="entry name" value="RBD_domain_sf"/>
</dbReference>
<feature type="domain" description="RRM" evidence="4">
    <location>
        <begin position="126"/>
        <end position="191"/>
    </location>
</feature>
<reference evidence="5" key="1">
    <citation type="submission" date="2020-07" db="EMBL/GenBank/DDBJ databases">
        <title>Multicomponent nature underlies the extraordinary mechanical properties of spider dragline silk.</title>
        <authorList>
            <person name="Kono N."/>
            <person name="Nakamura H."/>
            <person name="Mori M."/>
            <person name="Yoshida Y."/>
            <person name="Ohtoshi R."/>
            <person name="Malay A.D."/>
            <person name="Moran D.A.P."/>
            <person name="Tomita M."/>
            <person name="Numata K."/>
            <person name="Arakawa K."/>
        </authorList>
    </citation>
    <scope>NUCLEOTIDE SEQUENCE</scope>
</reference>
<evidence type="ECO:0000256" key="3">
    <source>
        <dbReference type="SAM" id="Coils"/>
    </source>
</evidence>
<comment type="caution">
    <text evidence="5">The sequence shown here is derived from an EMBL/GenBank/DDBJ whole genome shotgun (WGS) entry which is preliminary data.</text>
</comment>
<keyword evidence="6" id="KW-1185">Reference proteome</keyword>
<feature type="coiled-coil region" evidence="3">
    <location>
        <begin position="284"/>
        <end position="318"/>
    </location>
</feature>
<name>A0A8X6IXH1_TRICU</name>
<dbReference type="PANTHER" id="PTHR16001">
    <property type="entry name" value="ECTO-NOX DISULFIDE-THIOL EXCHANGER"/>
    <property type="match status" value="1"/>
</dbReference>
<gene>
    <name evidence="5" type="primary">ENOX1_1</name>
    <name evidence="5" type="ORF">TNCT_666911</name>
</gene>
<proteinExistence type="predicted"/>
<dbReference type="InterPro" id="IPR012677">
    <property type="entry name" value="Nucleotide-bd_a/b_plait_sf"/>
</dbReference>
<evidence type="ECO:0000313" key="6">
    <source>
        <dbReference type="Proteomes" id="UP000887116"/>
    </source>
</evidence>
<dbReference type="Pfam" id="PF00076">
    <property type="entry name" value="RRM_1"/>
    <property type="match status" value="1"/>
</dbReference>
<dbReference type="SUPFAM" id="SSF54928">
    <property type="entry name" value="RNA-binding domain, RBD"/>
    <property type="match status" value="1"/>
</dbReference>
<keyword evidence="3" id="KW-0175">Coiled coil</keyword>
<dbReference type="InterPro" id="IPR000504">
    <property type="entry name" value="RRM_dom"/>
</dbReference>
<dbReference type="GO" id="GO:0003723">
    <property type="term" value="F:RNA binding"/>
    <property type="evidence" value="ECO:0007669"/>
    <property type="project" value="UniProtKB-UniRule"/>
</dbReference>
<dbReference type="AlphaFoldDB" id="A0A8X6IXH1"/>
<dbReference type="SMART" id="SM00360">
    <property type="entry name" value="RRM"/>
    <property type="match status" value="1"/>
</dbReference>
<protein>
    <submittedName>
        <fullName evidence="5">Ecto-NOX disulfide-thiol exchanger 1</fullName>
    </submittedName>
</protein>
<dbReference type="PROSITE" id="PS50102">
    <property type="entry name" value="RRM"/>
    <property type="match status" value="1"/>
</dbReference>
<accession>A0A8X6IXH1</accession>
<keyword evidence="1 2" id="KW-0694">RNA-binding</keyword>
<evidence type="ECO:0000259" key="4">
    <source>
        <dbReference type="PROSITE" id="PS50102"/>
    </source>
</evidence>
<dbReference type="Gene3D" id="3.30.70.330">
    <property type="match status" value="1"/>
</dbReference>
<dbReference type="EMBL" id="BMAO01005667">
    <property type="protein sequence ID" value="GFR03023.1"/>
    <property type="molecule type" value="Genomic_DNA"/>
</dbReference>
<dbReference type="GO" id="GO:0007624">
    <property type="term" value="P:ultradian rhythm"/>
    <property type="evidence" value="ECO:0007669"/>
    <property type="project" value="InterPro"/>
</dbReference>